<keyword evidence="6 8" id="KW-0443">Lipid metabolism</keyword>
<dbReference type="EMBL" id="QUAK01000115">
    <property type="protein sequence ID" value="RFU84710.1"/>
    <property type="molecule type" value="Genomic_DNA"/>
</dbReference>
<dbReference type="GO" id="GO:0000287">
    <property type="term" value="F:magnesium ion binding"/>
    <property type="evidence" value="ECO:0007669"/>
    <property type="project" value="UniProtKB-UniRule"/>
</dbReference>
<dbReference type="NCBIfam" id="TIGR00516">
    <property type="entry name" value="acpS"/>
    <property type="match status" value="1"/>
</dbReference>
<dbReference type="GO" id="GO:0005737">
    <property type="term" value="C:cytoplasm"/>
    <property type="evidence" value="ECO:0007669"/>
    <property type="project" value="UniProtKB-SubCell"/>
</dbReference>
<feature type="binding site" evidence="8">
    <location>
        <position position="101"/>
    </location>
    <ligand>
        <name>Mg(2+)</name>
        <dbReference type="ChEBI" id="CHEBI:18420"/>
    </ligand>
</feature>
<accession>A0A372M272</accession>
<keyword evidence="2 8" id="KW-0808">Transferase</keyword>
<comment type="caution">
    <text evidence="10">The sequence shown here is derived from an EMBL/GenBank/DDBJ whole genome shotgun (WGS) entry which is preliminary data.</text>
</comment>
<evidence type="ECO:0000256" key="4">
    <source>
        <dbReference type="ARBA" id="ARBA00022832"/>
    </source>
</evidence>
<evidence type="ECO:0000256" key="5">
    <source>
        <dbReference type="ARBA" id="ARBA00022842"/>
    </source>
</evidence>
<sequence>MSAAAELTESLAAGITRRIADLGAAGSAFDGYLGEPAAADPAVVFAVGVDVVAVERIEAMVQRQGERLLARLLTPTERTWCAGRSGAHRARYVAGRVAAKEAVRKTFGGQGSGVGWREVEIRRGAAGEPLPVLSGRADEAFRLAGLRRLHLSISHDAGVAVAVALAG</sequence>
<dbReference type="InterPro" id="IPR004568">
    <property type="entry name" value="Ppantetheine-prot_Trfase_dom"/>
</dbReference>
<dbReference type="HAMAP" id="MF_00101">
    <property type="entry name" value="AcpS"/>
    <property type="match status" value="1"/>
</dbReference>
<organism evidence="10 11">
    <name type="scientific">Streptomyces triticagri</name>
    <dbReference type="NCBI Taxonomy" id="2293568"/>
    <lineage>
        <taxon>Bacteria</taxon>
        <taxon>Bacillati</taxon>
        <taxon>Actinomycetota</taxon>
        <taxon>Actinomycetes</taxon>
        <taxon>Kitasatosporales</taxon>
        <taxon>Streptomycetaceae</taxon>
        <taxon>Streptomyces</taxon>
    </lineage>
</organism>
<evidence type="ECO:0000256" key="8">
    <source>
        <dbReference type="HAMAP-Rule" id="MF_00101"/>
    </source>
</evidence>
<comment type="subcellular location">
    <subcellularLocation>
        <location evidence="8">Cytoplasm</location>
    </subcellularLocation>
</comment>
<dbReference type="SUPFAM" id="SSF56214">
    <property type="entry name" value="4'-phosphopantetheinyl transferase"/>
    <property type="match status" value="1"/>
</dbReference>
<keyword evidence="5 8" id="KW-0460">Magnesium</keyword>
<proteinExistence type="inferred from homology"/>
<gene>
    <name evidence="8 10" type="primary">acpS</name>
    <name evidence="10" type="ORF">DY218_21200</name>
</gene>
<name>A0A372M272_9ACTN</name>
<dbReference type="GO" id="GO:0006633">
    <property type="term" value="P:fatty acid biosynthetic process"/>
    <property type="evidence" value="ECO:0007669"/>
    <property type="project" value="UniProtKB-UniRule"/>
</dbReference>
<evidence type="ECO:0000256" key="1">
    <source>
        <dbReference type="ARBA" id="ARBA00022516"/>
    </source>
</evidence>
<evidence type="ECO:0000256" key="6">
    <source>
        <dbReference type="ARBA" id="ARBA00023098"/>
    </source>
</evidence>
<dbReference type="GO" id="GO:0008897">
    <property type="term" value="F:holo-[acyl-carrier-protein] synthase activity"/>
    <property type="evidence" value="ECO:0007669"/>
    <property type="project" value="UniProtKB-UniRule"/>
</dbReference>
<dbReference type="OrthoDB" id="4204852at2"/>
<dbReference type="EC" id="2.7.8.7" evidence="8"/>
<keyword evidence="8" id="KW-0963">Cytoplasm</keyword>
<dbReference type="InterPro" id="IPR002582">
    <property type="entry name" value="ACPS"/>
</dbReference>
<keyword evidence="1 8" id="KW-0444">Lipid biosynthesis</keyword>
<evidence type="ECO:0000256" key="7">
    <source>
        <dbReference type="ARBA" id="ARBA00023160"/>
    </source>
</evidence>
<feature type="domain" description="4'-phosphopantetheinyl transferase" evidence="9">
    <location>
        <begin position="46"/>
        <end position="137"/>
    </location>
</feature>
<protein>
    <recommendedName>
        <fullName evidence="8">Holo-[acyl-carrier-protein] synthase</fullName>
        <shortName evidence="8">Holo-ACP synthase</shortName>
        <ecNumber evidence="8">2.7.8.7</ecNumber>
    </recommendedName>
    <alternativeName>
        <fullName evidence="8">4'-phosphopantetheinyl transferase AcpS</fullName>
    </alternativeName>
</protein>
<comment type="catalytic activity">
    <reaction evidence="8">
        <text>apo-[ACP] + CoA = holo-[ACP] + adenosine 3',5'-bisphosphate + H(+)</text>
        <dbReference type="Rhea" id="RHEA:12068"/>
        <dbReference type="Rhea" id="RHEA-COMP:9685"/>
        <dbReference type="Rhea" id="RHEA-COMP:9690"/>
        <dbReference type="ChEBI" id="CHEBI:15378"/>
        <dbReference type="ChEBI" id="CHEBI:29999"/>
        <dbReference type="ChEBI" id="CHEBI:57287"/>
        <dbReference type="ChEBI" id="CHEBI:58343"/>
        <dbReference type="ChEBI" id="CHEBI:64479"/>
        <dbReference type="EC" id="2.7.8.7"/>
    </reaction>
</comment>
<comment type="similarity">
    <text evidence="8">Belongs to the P-Pant transferase superfamily. AcpS family.</text>
</comment>
<dbReference type="NCBIfam" id="TIGR00556">
    <property type="entry name" value="pantethn_trn"/>
    <property type="match status" value="1"/>
</dbReference>
<evidence type="ECO:0000259" key="9">
    <source>
        <dbReference type="Pfam" id="PF01648"/>
    </source>
</evidence>
<dbReference type="AlphaFoldDB" id="A0A372M272"/>
<dbReference type="Pfam" id="PF01648">
    <property type="entry name" value="ACPS"/>
    <property type="match status" value="1"/>
</dbReference>
<keyword evidence="11" id="KW-1185">Reference proteome</keyword>
<evidence type="ECO:0000313" key="11">
    <source>
        <dbReference type="Proteomes" id="UP000263094"/>
    </source>
</evidence>
<keyword evidence="7 8" id="KW-0275">Fatty acid biosynthesis</keyword>
<dbReference type="InterPro" id="IPR037143">
    <property type="entry name" value="4-PPantetheinyl_Trfase_dom_sf"/>
</dbReference>
<comment type="cofactor">
    <cofactor evidence="8">
        <name>Mg(2+)</name>
        <dbReference type="ChEBI" id="CHEBI:18420"/>
    </cofactor>
</comment>
<reference evidence="10 11" key="1">
    <citation type="submission" date="2018-08" db="EMBL/GenBank/DDBJ databases">
        <title>Isolation, diversity and antifungal activity of Actinobacteria from wheat.</title>
        <authorList>
            <person name="Han C."/>
        </authorList>
    </citation>
    <scope>NUCLEOTIDE SEQUENCE [LARGE SCALE GENOMIC DNA]</scope>
    <source>
        <strain evidence="10 11">NEAU-YY421</strain>
    </source>
</reference>
<dbReference type="RefSeq" id="WP_128557675.1">
    <property type="nucleotide sequence ID" value="NZ_QUAK01000115.1"/>
</dbReference>
<dbReference type="InterPro" id="IPR008278">
    <property type="entry name" value="4-PPantetheinyl_Trfase_dom"/>
</dbReference>
<evidence type="ECO:0000256" key="3">
    <source>
        <dbReference type="ARBA" id="ARBA00022723"/>
    </source>
</evidence>
<evidence type="ECO:0000256" key="2">
    <source>
        <dbReference type="ARBA" id="ARBA00022679"/>
    </source>
</evidence>
<dbReference type="Gene3D" id="3.90.470.20">
    <property type="entry name" value="4'-phosphopantetheinyl transferase domain"/>
    <property type="match status" value="1"/>
</dbReference>
<evidence type="ECO:0000313" key="10">
    <source>
        <dbReference type="EMBL" id="RFU84710.1"/>
    </source>
</evidence>
<dbReference type="Proteomes" id="UP000263094">
    <property type="component" value="Unassembled WGS sequence"/>
</dbReference>
<comment type="function">
    <text evidence="8">Transfers the 4'-phosphopantetheine moiety from coenzyme A to a Ser of acyl-carrier-protein.</text>
</comment>
<feature type="binding site" evidence="8">
    <location>
        <position position="50"/>
    </location>
    <ligand>
        <name>Mg(2+)</name>
        <dbReference type="ChEBI" id="CHEBI:18420"/>
    </ligand>
</feature>
<keyword evidence="3 8" id="KW-0479">Metal-binding</keyword>
<keyword evidence="4 8" id="KW-0276">Fatty acid metabolism</keyword>